<evidence type="ECO:0000313" key="10">
    <source>
        <dbReference type="Proteomes" id="UP000316968"/>
    </source>
</evidence>
<evidence type="ECO:0000256" key="2">
    <source>
        <dbReference type="ARBA" id="ARBA00022475"/>
    </source>
</evidence>
<gene>
    <name evidence="9" type="ORF">FFV09_18985</name>
</gene>
<dbReference type="Pfam" id="PF09335">
    <property type="entry name" value="VTT_dom"/>
    <property type="match status" value="1"/>
</dbReference>
<feature type="transmembrane region" description="Helical" evidence="6">
    <location>
        <begin position="181"/>
        <end position="197"/>
    </location>
</feature>
<keyword evidence="4 6" id="KW-1133">Transmembrane helix</keyword>
<keyword evidence="3 6" id="KW-0812">Transmembrane</keyword>
<feature type="transmembrane region" description="Helical" evidence="6">
    <location>
        <begin position="209"/>
        <end position="228"/>
    </location>
</feature>
<comment type="subcellular location">
    <subcellularLocation>
        <location evidence="1 6">Cell membrane</location>
        <topology evidence="1 6">Multi-pass membrane protein</topology>
    </subcellularLocation>
</comment>
<evidence type="ECO:0000259" key="8">
    <source>
        <dbReference type="Pfam" id="PF09335"/>
    </source>
</evidence>
<protein>
    <recommendedName>
        <fullName evidence="6">TVP38/TMEM64 family membrane protein</fullName>
    </recommendedName>
</protein>
<keyword evidence="10" id="KW-1185">Reference proteome</keyword>
<feature type="transmembrane region" description="Helical" evidence="6">
    <location>
        <begin position="324"/>
        <end position="344"/>
    </location>
</feature>
<evidence type="ECO:0000256" key="5">
    <source>
        <dbReference type="ARBA" id="ARBA00023136"/>
    </source>
</evidence>
<keyword evidence="5 6" id="KW-0472">Membrane</keyword>
<feature type="domain" description="VTT" evidence="8">
    <location>
        <begin position="228"/>
        <end position="346"/>
    </location>
</feature>
<reference evidence="9 10" key="1">
    <citation type="submission" date="2019-06" db="EMBL/GenBank/DDBJ databases">
        <title>Saccharibacillus brassicae sp. nov., an endophytic bacterium isolated from Chinese cabbage seeds (Brassica pekinensis).</title>
        <authorList>
            <person name="Jiang L."/>
            <person name="Lee J."/>
            <person name="Kim S.W."/>
        </authorList>
    </citation>
    <scope>NUCLEOTIDE SEQUENCE [LARGE SCALE GENOMIC DNA]</scope>
    <source>
        <strain evidence="10">KCTC 43072 / ATSA2</strain>
    </source>
</reference>
<sequence length="384" mass="43378">MAERPVTDVVQQRSRPQLRPVRRKMRNQREHAERMLKPRRRMLRMQRRRSRMAHEMQPAQRVRAQQLRLRRARHVRRAPQRIAQRVRSGHLAVGSARPCSARGFFFPFHRFPLSLCVMRQACLFQVYPAPAARAKRTAAAVPTPPARLPRRPSHTIGVRNPGGAVSACPDGEETRRRMKKWITLALYAAALLTILIYRHELNALLGDVSLPAGAGLALAFLFAFFPVLPYKLVIGSLGFLYGPLMGALLAWLAVTAASLMQYTLARVFFREQGRAALSKYSGLERIGRMMERRPFPVILAARLVPLLPQALVNLYPAFLNIRPVIYVTASALGKIPAMLVFAFVGQNLFTDVPRTLTVLGLYAGFLLAVYAAYRPFARRLQDSK</sequence>
<dbReference type="OrthoDB" id="2381682at2"/>
<evidence type="ECO:0000256" key="3">
    <source>
        <dbReference type="ARBA" id="ARBA00022692"/>
    </source>
</evidence>
<dbReference type="InterPro" id="IPR032816">
    <property type="entry name" value="VTT_dom"/>
</dbReference>
<dbReference type="EMBL" id="CP041217">
    <property type="protein sequence ID" value="QDH23851.1"/>
    <property type="molecule type" value="Genomic_DNA"/>
</dbReference>
<accession>A0A4Y6V5D9</accession>
<dbReference type="Proteomes" id="UP000316968">
    <property type="component" value="Chromosome"/>
</dbReference>
<proteinExistence type="inferred from homology"/>
<dbReference type="PANTHER" id="PTHR12677:SF59">
    <property type="entry name" value="GOLGI APPARATUS MEMBRANE PROTEIN TVP38-RELATED"/>
    <property type="match status" value="1"/>
</dbReference>
<dbReference type="KEGG" id="saca:FFV09_18985"/>
<feature type="transmembrane region" description="Helical" evidence="6">
    <location>
        <begin position="295"/>
        <end position="318"/>
    </location>
</feature>
<keyword evidence="2 6" id="KW-1003">Cell membrane</keyword>
<feature type="transmembrane region" description="Helical" evidence="6">
    <location>
        <begin position="248"/>
        <end position="269"/>
    </location>
</feature>
<comment type="similarity">
    <text evidence="6">Belongs to the TVP38/TMEM64 family.</text>
</comment>
<feature type="region of interest" description="Disordered" evidence="7">
    <location>
        <begin position="1"/>
        <end position="31"/>
    </location>
</feature>
<evidence type="ECO:0000256" key="7">
    <source>
        <dbReference type="SAM" id="MobiDB-lite"/>
    </source>
</evidence>
<dbReference type="InterPro" id="IPR015414">
    <property type="entry name" value="TMEM64"/>
</dbReference>
<name>A0A4Y6V5D9_SACBS</name>
<dbReference type="AlphaFoldDB" id="A0A4Y6V5D9"/>
<dbReference type="GO" id="GO:0005886">
    <property type="term" value="C:plasma membrane"/>
    <property type="evidence" value="ECO:0007669"/>
    <property type="project" value="UniProtKB-SubCell"/>
</dbReference>
<evidence type="ECO:0000256" key="4">
    <source>
        <dbReference type="ARBA" id="ARBA00022989"/>
    </source>
</evidence>
<feature type="transmembrane region" description="Helical" evidence="6">
    <location>
        <begin position="356"/>
        <end position="373"/>
    </location>
</feature>
<dbReference type="PANTHER" id="PTHR12677">
    <property type="entry name" value="GOLGI APPARATUS MEMBRANE PROTEIN TVP38-RELATED"/>
    <property type="match status" value="1"/>
</dbReference>
<evidence type="ECO:0000256" key="6">
    <source>
        <dbReference type="RuleBase" id="RU366058"/>
    </source>
</evidence>
<evidence type="ECO:0000256" key="1">
    <source>
        <dbReference type="ARBA" id="ARBA00004651"/>
    </source>
</evidence>
<evidence type="ECO:0000313" key="9">
    <source>
        <dbReference type="EMBL" id="QDH23851.1"/>
    </source>
</evidence>
<organism evidence="9 10">
    <name type="scientific">Saccharibacillus brassicae</name>
    <dbReference type="NCBI Taxonomy" id="2583377"/>
    <lineage>
        <taxon>Bacteria</taxon>
        <taxon>Bacillati</taxon>
        <taxon>Bacillota</taxon>
        <taxon>Bacilli</taxon>
        <taxon>Bacillales</taxon>
        <taxon>Paenibacillaceae</taxon>
        <taxon>Saccharibacillus</taxon>
    </lineage>
</organism>